<name>A0A2A4B4B0_9SPHN</name>
<dbReference type="Proteomes" id="UP000218366">
    <property type="component" value="Unassembled WGS sequence"/>
</dbReference>
<dbReference type="EMBL" id="NWMW01000002">
    <property type="protein sequence ID" value="PCD02792.1"/>
    <property type="molecule type" value="Genomic_DNA"/>
</dbReference>
<accession>A0A2A4B4B0</accession>
<dbReference type="SUPFAM" id="SSF55874">
    <property type="entry name" value="ATPase domain of HSP90 chaperone/DNA topoisomerase II/histidine kinase"/>
    <property type="match status" value="1"/>
</dbReference>
<dbReference type="SMART" id="SM00387">
    <property type="entry name" value="HATPase_c"/>
    <property type="match status" value="1"/>
</dbReference>
<evidence type="ECO:0000259" key="1">
    <source>
        <dbReference type="PROSITE" id="PS50109"/>
    </source>
</evidence>
<evidence type="ECO:0000313" key="3">
    <source>
        <dbReference type="Proteomes" id="UP000218366"/>
    </source>
</evidence>
<dbReference type="AlphaFoldDB" id="A0A2A4B4B0"/>
<dbReference type="InterPro" id="IPR003594">
    <property type="entry name" value="HATPase_dom"/>
</dbReference>
<dbReference type="InterPro" id="IPR005467">
    <property type="entry name" value="His_kinase_dom"/>
</dbReference>
<dbReference type="Gene3D" id="3.30.565.10">
    <property type="entry name" value="Histidine kinase-like ATPase, C-terminal domain"/>
    <property type="match status" value="1"/>
</dbReference>
<comment type="caution">
    <text evidence="2">The sequence shown here is derived from an EMBL/GenBank/DDBJ whole genome shotgun (WGS) entry which is preliminary data.</text>
</comment>
<gene>
    <name evidence="2" type="ORF">COC42_11860</name>
</gene>
<feature type="domain" description="Histidine kinase" evidence="1">
    <location>
        <begin position="96"/>
        <end position="213"/>
    </location>
</feature>
<reference evidence="2 3" key="1">
    <citation type="submission" date="2017-09" db="EMBL/GenBank/DDBJ databases">
        <title>Sphingomonas spermidinifaciens 9NM-10, whole genome shotgun sequence.</title>
        <authorList>
            <person name="Feng G."/>
            <person name="Zhu H."/>
        </authorList>
    </citation>
    <scope>NUCLEOTIDE SEQUENCE [LARGE SCALE GENOMIC DNA]</scope>
    <source>
        <strain evidence="2 3">9NM-10</strain>
    </source>
</reference>
<sequence>MITPLWAATPIWPCSTSGAQLSSSTTSFCNWLSVFIISLQLTNSGRHHPVSETSGALTTSLLQSTAKRRRERLYLRARLAGLEPLLRTIASSGNLLTLDLESEDAPIRNAPDRFDHVLIELIANARTALACPGAVRIRLRNRRGRSRLMVLDSGCGMTGHARQELLTRAPTPGAHGTGFQQMRRFVGEILGKLRLRSRPGKGTLVSISCRNYRD</sequence>
<keyword evidence="3" id="KW-1185">Reference proteome</keyword>
<dbReference type="PROSITE" id="PS50109">
    <property type="entry name" value="HIS_KIN"/>
    <property type="match status" value="1"/>
</dbReference>
<dbReference type="OrthoDB" id="7472338at2"/>
<protein>
    <recommendedName>
        <fullName evidence="1">Histidine kinase domain-containing protein</fullName>
    </recommendedName>
</protein>
<organism evidence="2 3">
    <name type="scientific">Sphingomonas spermidinifaciens</name>
    <dbReference type="NCBI Taxonomy" id="1141889"/>
    <lineage>
        <taxon>Bacteria</taxon>
        <taxon>Pseudomonadati</taxon>
        <taxon>Pseudomonadota</taxon>
        <taxon>Alphaproteobacteria</taxon>
        <taxon>Sphingomonadales</taxon>
        <taxon>Sphingomonadaceae</taxon>
        <taxon>Sphingomonas</taxon>
    </lineage>
</organism>
<dbReference type="Pfam" id="PF02518">
    <property type="entry name" value="HATPase_c"/>
    <property type="match status" value="1"/>
</dbReference>
<dbReference type="InterPro" id="IPR036890">
    <property type="entry name" value="HATPase_C_sf"/>
</dbReference>
<evidence type="ECO:0000313" key="2">
    <source>
        <dbReference type="EMBL" id="PCD02792.1"/>
    </source>
</evidence>
<proteinExistence type="predicted"/>